<evidence type="ECO:0000313" key="2">
    <source>
        <dbReference type="EMBL" id="CAK9117638.1"/>
    </source>
</evidence>
<feature type="compositionally biased region" description="Low complexity" evidence="1">
    <location>
        <begin position="148"/>
        <end position="159"/>
    </location>
</feature>
<accession>A0ABP0SYY1</accession>
<sequence length="159" mass="16860">MARPVARLLRGIRRGALRAFSSEAKSEPSGSRRAVLGLLVAGSGALAADAAPEARAARGGRRPLMVSEKHRVVTQETRPVCLFSVCGCLGVTTRSAANGRTAAGNIDDIRRRRRTSVTALTNYYHYGSNECPGITSRPFPQTSRRRPGASAAARGAEPC</sequence>
<gene>
    <name evidence="2" type="ORF">CCMP2556_LOCUS54920</name>
</gene>
<dbReference type="InterPro" id="IPR006311">
    <property type="entry name" value="TAT_signal"/>
</dbReference>
<evidence type="ECO:0008006" key="4">
    <source>
        <dbReference type="Google" id="ProtNLM"/>
    </source>
</evidence>
<evidence type="ECO:0000256" key="1">
    <source>
        <dbReference type="SAM" id="MobiDB-lite"/>
    </source>
</evidence>
<name>A0ABP0SYY1_9DINO</name>
<reference evidence="2 3" key="1">
    <citation type="submission" date="2024-02" db="EMBL/GenBank/DDBJ databases">
        <authorList>
            <person name="Chen Y."/>
            <person name="Shah S."/>
            <person name="Dougan E. K."/>
            <person name="Thang M."/>
            <person name="Chan C."/>
        </authorList>
    </citation>
    <scope>NUCLEOTIDE SEQUENCE [LARGE SCALE GENOMIC DNA]</scope>
</reference>
<dbReference type="Proteomes" id="UP001642484">
    <property type="component" value="Unassembled WGS sequence"/>
</dbReference>
<keyword evidence="3" id="KW-1185">Reference proteome</keyword>
<organism evidence="2 3">
    <name type="scientific">Durusdinium trenchii</name>
    <dbReference type="NCBI Taxonomy" id="1381693"/>
    <lineage>
        <taxon>Eukaryota</taxon>
        <taxon>Sar</taxon>
        <taxon>Alveolata</taxon>
        <taxon>Dinophyceae</taxon>
        <taxon>Suessiales</taxon>
        <taxon>Symbiodiniaceae</taxon>
        <taxon>Durusdinium</taxon>
    </lineage>
</organism>
<proteinExistence type="predicted"/>
<comment type="caution">
    <text evidence="2">The sequence shown here is derived from an EMBL/GenBank/DDBJ whole genome shotgun (WGS) entry which is preliminary data.</text>
</comment>
<feature type="region of interest" description="Disordered" evidence="1">
    <location>
        <begin position="134"/>
        <end position="159"/>
    </location>
</feature>
<protein>
    <recommendedName>
        <fullName evidence="4">Beta-galactosidase</fullName>
    </recommendedName>
</protein>
<dbReference type="EMBL" id="CAXAMN010028783">
    <property type="protein sequence ID" value="CAK9117638.1"/>
    <property type="molecule type" value="Genomic_DNA"/>
</dbReference>
<dbReference type="PROSITE" id="PS51318">
    <property type="entry name" value="TAT"/>
    <property type="match status" value="1"/>
</dbReference>
<evidence type="ECO:0000313" key="3">
    <source>
        <dbReference type="Proteomes" id="UP001642484"/>
    </source>
</evidence>